<accession>A0AA88KRE6</accession>
<feature type="compositionally biased region" description="Basic and acidic residues" evidence="1">
    <location>
        <begin position="1"/>
        <end position="11"/>
    </location>
</feature>
<evidence type="ECO:0000313" key="3">
    <source>
        <dbReference type="Proteomes" id="UP001187531"/>
    </source>
</evidence>
<evidence type="ECO:0000313" key="2">
    <source>
        <dbReference type="EMBL" id="KAK2702778.1"/>
    </source>
</evidence>
<dbReference type="EMBL" id="JAVRJZ010000172">
    <property type="protein sequence ID" value="KAK2702778.1"/>
    <property type="molecule type" value="Genomic_DNA"/>
</dbReference>
<sequence length="91" mass="10420">MAPDKGGKETMSHFGMTNEGKVKKAIEKTGKANSQDDFWRYPKRHLSKYEMQRNATFISRNLHTRYIKYNGLMEIAPVAMLTGSTIITTHL</sequence>
<feature type="region of interest" description="Disordered" evidence="1">
    <location>
        <begin position="1"/>
        <end position="20"/>
    </location>
</feature>
<comment type="caution">
    <text evidence="2">The sequence shown here is derived from an EMBL/GenBank/DDBJ whole genome shotgun (WGS) entry which is preliminary data.</text>
</comment>
<name>A0AA88KRE6_ARTSF</name>
<dbReference type="AlphaFoldDB" id="A0AA88KRE6"/>
<proteinExistence type="predicted"/>
<keyword evidence="3" id="KW-1185">Reference proteome</keyword>
<gene>
    <name evidence="2" type="ORF">QYM36_018623</name>
</gene>
<reference evidence="2" key="1">
    <citation type="submission" date="2023-07" db="EMBL/GenBank/DDBJ databases">
        <title>Chromosome-level genome assembly of Artemia franciscana.</title>
        <authorList>
            <person name="Jo E."/>
        </authorList>
    </citation>
    <scope>NUCLEOTIDE SEQUENCE</scope>
    <source>
        <tissue evidence="2">Whole body</tissue>
    </source>
</reference>
<organism evidence="2 3">
    <name type="scientific">Artemia franciscana</name>
    <name type="common">Brine shrimp</name>
    <name type="synonym">Artemia sanfranciscana</name>
    <dbReference type="NCBI Taxonomy" id="6661"/>
    <lineage>
        <taxon>Eukaryota</taxon>
        <taxon>Metazoa</taxon>
        <taxon>Ecdysozoa</taxon>
        <taxon>Arthropoda</taxon>
        <taxon>Crustacea</taxon>
        <taxon>Branchiopoda</taxon>
        <taxon>Anostraca</taxon>
        <taxon>Artemiidae</taxon>
        <taxon>Artemia</taxon>
    </lineage>
</organism>
<dbReference type="Proteomes" id="UP001187531">
    <property type="component" value="Unassembled WGS sequence"/>
</dbReference>
<protein>
    <submittedName>
        <fullName evidence="2">Uncharacterized protein</fullName>
    </submittedName>
</protein>
<evidence type="ECO:0000256" key="1">
    <source>
        <dbReference type="SAM" id="MobiDB-lite"/>
    </source>
</evidence>